<evidence type="ECO:0000313" key="3">
    <source>
        <dbReference type="Proteomes" id="UP000297595"/>
    </source>
</evidence>
<proteinExistence type="predicted"/>
<name>A0A7C8PWZ8_ORBOL</name>
<organism evidence="2 3">
    <name type="scientific">Orbilia oligospora</name>
    <name type="common">Nematode-trapping fungus</name>
    <name type="synonym">Arthrobotrys oligospora</name>
    <dbReference type="NCBI Taxonomy" id="2813651"/>
    <lineage>
        <taxon>Eukaryota</taxon>
        <taxon>Fungi</taxon>
        <taxon>Dikarya</taxon>
        <taxon>Ascomycota</taxon>
        <taxon>Pezizomycotina</taxon>
        <taxon>Orbiliomycetes</taxon>
        <taxon>Orbiliales</taxon>
        <taxon>Orbiliaceae</taxon>
        <taxon>Orbilia</taxon>
    </lineage>
</organism>
<feature type="region of interest" description="Disordered" evidence="1">
    <location>
        <begin position="1"/>
        <end position="32"/>
    </location>
</feature>
<accession>A0A7C8PWZ8</accession>
<comment type="caution">
    <text evidence="2">The sequence shown here is derived from an EMBL/GenBank/DDBJ whole genome shotgun (WGS) entry which is preliminary data.</text>
</comment>
<sequence length="205" mass="22996">MLTSKTAANQLSTKSSKIMEQQPEAPKGKPVGMLDDQRWERLMISRLTERLGDDELRAPVYGSSLASFLGTLGWTTDLHMLPRFDYVLVPMSGYGSILLLSANCLTTLASTQLSYYKGDLTIPIFEFSGDIQTRKKLQGKLRGIDVRQDQEPLSYHTPCKSAEIVVEWYLLSRCTSKTLRAETYSTHTTDGRAMISVRYAFPTKG</sequence>
<dbReference type="EMBL" id="SOZJ01000003">
    <property type="protein sequence ID" value="TGJ69210.1"/>
    <property type="molecule type" value="Genomic_DNA"/>
</dbReference>
<evidence type="ECO:0000313" key="2">
    <source>
        <dbReference type="EMBL" id="TGJ69210.1"/>
    </source>
</evidence>
<evidence type="ECO:0000256" key="1">
    <source>
        <dbReference type="SAM" id="MobiDB-lite"/>
    </source>
</evidence>
<protein>
    <submittedName>
        <fullName evidence="2">Uncharacterized protein</fullName>
    </submittedName>
</protein>
<dbReference type="AlphaFoldDB" id="A0A7C8PWZ8"/>
<reference evidence="2 3" key="1">
    <citation type="submission" date="2019-03" db="EMBL/GenBank/DDBJ databases">
        <title>Nematode-trapping fungi genome.</title>
        <authorList>
            <person name="Vidal-Diez De Ulzurrun G."/>
        </authorList>
    </citation>
    <scope>NUCLEOTIDE SEQUENCE [LARGE SCALE GENOMIC DNA]</scope>
    <source>
        <strain evidence="2 3">TWF154</strain>
    </source>
</reference>
<gene>
    <name evidence="2" type="ORF">EYR41_005266</name>
</gene>
<feature type="compositionally biased region" description="Polar residues" evidence="1">
    <location>
        <begin position="1"/>
        <end position="19"/>
    </location>
</feature>
<dbReference type="Proteomes" id="UP000297595">
    <property type="component" value="Unassembled WGS sequence"/>
</dbReference>